<evidence type="ECO:0000313" key="2">
    <source>
        <dbReference type="EMBL" id="JAE20828.1"/>
    </source>
</evidence>
<reference evidence="2" key="2">
    <citation type="journal article" date="2015" name="Data Brief">
        <title>Shoot transcriptome of the giant reed, Arundo donax.</title>
        <authorList>
            <person name="Barrero R.A."/>
            <person name="Guerrero F.D."/>
            <person name="Moolhuijzen P."/>
            <person name="Goolsby J.A."/>
            <person name="Tidwell J."/>
            <person name="Bellgard S.E."/>
            <person name="Bellgard M.I."/>
        </authorList>
    </citation>
    <scope>NUCLEOTIDE SEQUENCE</scope>
    <source>
        <tissue evidence="2">Shoot tissue taken approximately 20 cm above the soil surface</tissue>
    </source>
</reference>
<reference evidence="2" key="1">
    <citation type="submission" date="2014-09" db="EMBL/GenBank/DDBJ databases">
        <authorList>
            <person name="Magalhaes I.L.F."/>
            <person name="Oliveira U."/>
            <person name="Santos F.R."/>
            <person name="Vidigal T.H.D.A."/>
            <person name="Brescovit A.D."/>
            <person name="Santos A.J."/>
        </authorList>
    </citation>
    <scope>NUCLEOTIDE SEQUENCE</scope>
    <source>
        <tissue evidence="2">Shoot tissue taken approximately 20 cm above the soil surface</tissue>
    </source>
</reference>
<protein>
    <submittedName>
        <fullName evidence="2">Uncharacterized protein</fullName>
    </submittedName>
</protein>
<feature type="region of interest" description="Disordered" evidence="1">
    <location>
        <begin position="1"/>
        <end position="28"/>
    </location>
</feature>
<organism evidence="2">
    <name type="scientific">Arundo donax</name>
    <name type="common">Giant reed</name>
    <name type="synonym">Donax arundinaceus</name>
    <dbReference type="NCBI Taxonomy" id="35708"/>
    <lineage>
        <taxon>Eukaryota</taxon>
        <taxon>Viridiplantae</taxon>
        <taxon>Streptophyta</taxon>
        <taxon>Embryophyta</taxon>
        <taxon>Tracheophyta</taxon>
        <taxon>Spermatophyta</taxon>
        <taxon>Magnoliopsida</taxon>
        <taxon>Liliopsida</taxon>
        <taxon>Poales</taxon>
        <taxon>Poaceae</taxon>
        <taxon>PACMAD clade</taxon>
        <taxon>Arundinoideae</taxon>
        <taxon>Arundineae</taxon>
        <taxon>Arundo</taxon>
    </lineage>
</organism>
<proteinExistence type="predicted"/>
<accession>A0A0A9GJF3</accession>
<sequence>MGHRAKSTSVVHTRLLRQNRSSRGHARLDCVEGEEGGWLNPRRRRPHREC</sequence>
<dbReference type="AlphaFoldDB" id="A0A0A9GJF3"/>
<dbReference type="EMBL" id="GBRH01177068">
    <property type="protein sequence ID" value="JAE20828.1"/>
    <property type="molecule type" value="Transcribed_RNA"/>
</dbReference>
<feature type="compositionally biased region" description="Basic residues" evidence="1">
    <location>
        <begin position="14"/>
        <end position="25"/>
    </location>
</feature>
<evidence type="ECO:0000256" key="1">
    <source>
        <dbReference type="SAM" id="MobiDB-lite"/>
    </source>
</evidence>
<name>A0A0A9GJF3_ARUDO</name>